<dbReference type="EMBL" id="CAADFC020000016">
    <property type="protein sequence ID" value="VIO73520.1"/>
    <property type="molecule type" value="Genomic_DNA"/>
</dbReference>
<dbReference type="Proteomes" id="UP000328092">
    <property type="component" value="Unassembled WGS sequence"/>
</dbReference>
<evidence type="ECO:0000313" key="2">
    <source>
        <dbReference type="EMBL" id="VIO73520.1"/>
    </source>
</evidence>
<keyword evidence="1" id="KW-0812">Transmembrane</keyword>
<keyword evidence="1" id="KW-0472">Membrane</keyword>
<evidence type="ECO:0000313" key="3">
    <source>
        <dbReference type="Proteomes" id="UP000328092"/>
    </source>
</evidence>
<comment type="caution">
    <text evidence="2">The sequence shown here is derived from an EMBL/GenBank/DDBJ whole genome shotgun (WGS) entry which is preliminary data.</text>
</comment>
<protein>
    <submittedName>
        <fullName evidence="2">Uncharacterized protein</fullName>
    </submittedName>
</protein>
<dbReference type="RefSeq" id="WP_139487029.1">
    <property type="nucleotide sequence ID" value="NZ_CAADFB020000056.1"/>
</dbReference>
<dbReference type="AlphaFoldDB" id="A0A508TGQ8"/>
<proteinExistence type="predicted"/>
<name>A0A508TGQ8_9BRAD</name>
<keyword evidence="3" id="KW-1185">Reference proteome</keyword>
<gene>
    <name evidence="2" type="ORF">CI1B_50910</name>
</gene>
<evidence type="ECO:0000256" key="1">
    <source>
        <dbReference type="SAM" id="Phobius"/>
    </source>
</evidence>
<keyword evidence="1" id="KW-1133">Transmembrane helix</keyword>
<accession>A0A508TGQ8</accession>
<sequence length="77" mass="8683">MTNLDELGFRRAQGFALEQMITVYSTSGDMRWALVVLLARSVAAAFAYGRARVVKRVREAVRRLAPVRAYGSECHYC</sequence>
<reference evidence="2" key="1">
    <citation type="submission" date="2019-02" db="EMBL/GenBank/DDBJ databases">
        <authorList>
            <person name="Pothier F.J."/>
        </authorList>
    </citation>
    <scope>NUCLEOTIDE SEQUENCE</scope>
    <source>
        <strain evidence="2">CI-1B</strain>
    </source>
</reference>
<organism evidence="2 3">
    <name type="scientific">Bradyrhizobium ivorense</name>
    <dbReference type="NCBI Taxonomy" id="2511166"/>
    <lineage>
        <taxon>Bacteria</taxon>
        <taxon>Pseudomonadati</taxon>
        <taxon>Pseudomonadota</taxon>
        <taxon>Alphaproteobacteria</taxon>
        <taxon>Hyphomicrobiales</taxon>
        <taxon>Nitrobacteraceae</taxon>
        <taxon>Bradyrhizobium</taxon>
    </lineage>
</organism>
<dbReference type="OrthoDB" id="8251904at2"/>
<feature type="transmembrane region" description="Helical" evidence="1">
    <location>
        <begin position="30"/>
        <end position="48"/>
    </location>
</feature>